<evidence type="ECO:0000256" key="18">
    <source>
        <dbReference type="ARBA" id="ARBA00049251"/>
    </source>
</evidence>
<comment type="catalytic activity">
    <reaction evidence="18">
        <text>a (2E)-enoyl-CoA + NADPH + H(+) = a 2,3-saturated acyl-CoA + NADP(+)</text>
        <dbReference type="Rhea" id="RHEA:33763"/>
        <dbReference type="ChEBI" id="CHEBI:15378"/>
        <dbReference type="ChEBI" id="CHEBI:57783"/>
        <dbReference type="ChEBI" id="CHEBI:58349"/>
        <dbReference type="ChEBI" id="CHEBI:58856"/>
        <dbReference type="ChEBI" id="CHEBI:65111"/>
        <dbReference type="EC" id="1.3.1.38"/>
    </reaction>
    <physiologicalReaction direction="left-to-right" evidence="18">
        <dbReference type="Rhea" id="RHEA:33764"/>
    </physiologicalReaction>
</comment>
<keyword evidence="10" id="KW-0275">Fatty acid biosynthesis</keyword>
<dbReference type="OMA" id="DETKDIW"/>
<comment type="function">
    <text evidence="11">Participates in chain elongation of fatty acids. Catalyzes the reduction of trans-2-enoyl-CoAs of varying chain lengths from 6:1 to 16:1, having maximum activity with 10:1 CoA. Has no 2,4-dienoyl-CoA reductase activity.</text>
</comment>
<dbReference type="InterPro" id="IPR002347">
    <property type="entry name" value="SDR_fam"/>
</dbReference>
<keyword evidence="6" id="KW-0521">NADP</keyword>
<proteinExistence type="predicted"/>
<dbReference type="PANTHER" id="PTHR24317">
    <property type="entry name" value="PEROXISOMAL TRANS-2-ENOYL-COA REDUCTASE"/>
    <property type="match status" value="1"/>
</dbReference>
<dbReference type="eggNOG" id="KOG0725">
    <property type="taxonomic scope" value="Eukaryota"/>
</dbReference>
<comment type="catalytic activity">
    <reaction evidence="17">
        <text>(2E)-hexenoyl-CoA + NADPH + H(+) = hexanoyl-CoA + NADP(+)</text>
        <dbReference type="Rhea" id="RHEA:44956"/>
        <dbReference type="ChEBI" id="CHEBI:15378"/>
        <dbReference type="ChEBI" id="CHEBI:57783"/>
        <dbReference type="ChEBI" id="CHEBI:58349"/>
        <dbReference type="ChEBI" id="CHEBI:62077"/>
        <dbReference type="ChEBI" id="CHEBI:62620"/>
    </reaction>
    <physiologicalReaction direction="left-to-right" evidence="17">
        <dbReference type="Rhea" id="RHEA:44957"/>
    </physiologicalReaction>
</comment>
<evidence type="ECO:0000313" key="21">
    <source>
        <dbReference type="Ensembl" id="ENSCSAVP00000001389.1"/>
    </source>
</evidence>
<dbReference type="InterPro" id="IPR052388">
    <property type="entry name" value="Peroxisomal_t2-enoyl-CoA_red"/>
</dbReference>
<evidence type="ECO:0000256" key="7">
    <source>
        <dbReference type="ARBA" id="ARBA00023002"/>
    </source>
</evidence>
<dbReference type="CDD" id="cd05369">
    <property type="entry name" value="TER_DECR_SDR_a"/>
    <property type="match status" value="1"/>
</dbReference>
<dbReference type="PANTHER" id="PTHR24317:SF7">
    <property type="entry name" value="PEROXISOMAL TRANS-2-ENOYL-COA REDUCTASE"/>
    <property type="match status" value="1"/>
</dbReference>
<dbReference type="FunCoup" id="H2Y7U1">
    <property type="interactions" value="54"/>
</dbReference>
<keyword evidence="3" id="KW-0444">Lipid biosynthesis</keyword>
<dbReference type="GO" id="GO:0005777">
    <property type="term" value="C:peroxisome"/>
    <property type="evidence" value="ECO:0007669"/>
    <property type="project" value="UniProtKB-SubCell"/>
</dbReference>
<evidence type="ECO:0000256" key="15">
    <source>
        <dbReference type="ARBA" id="ARBA00047570"/>
    </source>
</evidence>
<dbReference type="GO" id="GO:0019166">
    <property type="term" value="F:trans-2-enoyl-CoA reductase (NADPH) activity"/>
    <property type="evidence" value="ECO:0007669"/>
    <property type="project" value="UniProtKB-EC"/>
</dbReference>
<comment type="subcellular location">
    <subcellularLocation>
        <location evidence="1">Peroxisome</location>
    </subcellularLocation>
</comment>
<evidence type="ECO:0000256" key="13">
    <source>
        <dbReference type="ARBA" id="ARBA00038849"/>
    </source>
</evidence>
<evidence type="ECO:0000256" key="19">
    <source>
        <dbReference type="ARBA" id="ARBA00049386"/>
    </source>
</evidence>
<organism evidence="21 22">
    <name type="scientific">Ciona savignyi</name>
    <name type="common">Pacific transparent sea squirt</name>
    <dbReference type="NCBI Taxonomy" id="51511"/>
    <lineage>
        <taxon>Eukaryota</taxon>
        <taxon>Metazoa</taxon>
        <taxon>Chordata</taxon>
        <taxon>Tunicata</taxon>
        <taxon>Ascidiacea</taxon>
        <taxon>Phlebobranchia</taxon>
        <taxon>Cionidae</taxon>
        <taxon>Ciona</taxon>
    </lineage>
</organism>
<sequence length="280" mass="30189">MAAVKSVLKPKLFSGNVAIVTGGATGIGAAIALELAHLGCDVVIASRNEFKLKDAAKKFNNNPSLVGKITPIQCNIRKPEQVENLVKSTLEKFGKLDFLVNNGGGQFLSPAENITPKGWHAVIETNLTGTFYCCQAAFNQWMGKNGGAIVNIVADMWRGYPMLSHTGAARAAVENLTKSLAIEWISQGVRINSVAPGTILSETAEANYPPNTFDMARKSQPSCRLGIPEEISGMVCFLLSPAASYMTGETVKVDGAQSLYDQPFKVPHHDKLQPWKWGKL</sequence>
<evidence type="ECO:0000256" key="16">
    <source>
        <dbReference type="ARBA" id="ARBA00048686"/>
    </source>
</evidence>
<evidence type="ECO:0000313" key="22">
    <source>
        <dbReference type="Proteomes" id="UP000007875"/>
    </source>
</evidence>
<evidence type="ECO:0000256" key="5">
    <source>
        <dbReference type="ARBA" id="ARBA00022832"/>
    </source>
</evidence>
<dbReference type="InterPro" id="IPR036291">
    <property type="entry name" value="NAD(P)-bd_dom_sf"/>
</dbReference>
<evidence type="ECO:0000256" key="4">
    <source>
        <dbReference type="ARBA" id="ARBA00022553"/>
    </source>
</evidence>
<comment type="catalytic activity">
    <reaction evidence="15">
        <text>(2E)-dodecenoyl-CoA + NADPH + H(+) = dodecanoyl-CoA + NADP(+)</text>
        <dbReference type="Rhea" id="RHEA:44964"/>
        <dbReference type="ChEBI" id="CHEBI:15378"/>
        <dbReference type="ChEBI" id="CHEBI:57330"/>
        <dbReference type="ChEBI" id="CHEBI:57375"/>
        <dbReference type="ChEBI" id="CHEBI:57783"/>
        <dbReference type="ChEBI" id="CHEBI:58349"/>
    </reaction>
    <physiologicalReaction direction="left-to-right" evidence="15">
        <dbReference type="Rhea" id="RHEA:44965"/>
    </physiologicalReaction>
</comment>
<accession>H2Y7U1</accession>
<evidence type="ECO:0000256" key="20">
    <source>
        <dbReference type="ARBA" id="ARBA00049559"/>
    </source>
</evidence>
<dbReference type="Ensembl" id="ENSCSAVT00000001406.1">
    <property type="protein sequence ID" value="ENSCSAVP00000001389.1"/>
    <property type="gene ID" value="ENSCSAVG00000000781.1"/>
</dbReference>
<dbReference type="GeneTree" id="ENSGT00940000156882"/>
<evidence type="ECO:0000256" key="3">
    <source>
        <dbReference type="ARBA" id="ARBA00022516"/>
    </source>
</evidence>
<evidence type="ECO:0000256" key="10">
    <source>
        <dbReference type="ARBA" id="ARBA00023160"/>
    </source>
</evidence>
<evidence type="ECO:0000256" key="9">
    <source>
        <dbReference type="ARBA" id="ARBA00023140"/>
    </source>
</evidence>
<comment type="pathway">
    <text evidence="2">Lipid metabolism.</text>
</comment>
<name>H2Y7U1_CIOSA</name>
<dbReference type="STRING" id="51511.ENSCSAVP00000001389"/>
<evidence type="ECO:0000256" key="17">
    <source>
        <dbReference type="ARBA" id="ARBA00049108"/>
    </source>
</evidence>
<dbReference type="Gene3D" id="3.40.50.720">
    <property type="entry name" value="NAD(P)-binding Rossmann-like Domain"/>
    <property type="match status" value="1"/>
</dbReference>
<evidence type="ECO:0000256" key="8">
    <source>
        <dbReference type="ARBA" id="ARBA00023098"/>
    </source>
</evidence>
<dbReference type="Pfam" id="PF13561">
    <property type="entry name" value="adh_short_C2"/>
    <property type="match status" value="1"/>
</dbReference>
<dbReference type="GO" id="GO:0033306">
    <property type="term" value="P:phytol metabolic process"/>
    <property type="evidence" value="ECO:0007669"/>
    <property type="project" value="TreeGrafter"/>
</dbReference>
<protein>
    <recommendedName>
        <fullName evidence="14">Peroxisomal trans-2-enoyl-CoA reductase</fullName>
        <ecNumber evidence="13">1.3.1.38</ecNumber>
    </recommendedName>
</protein>
<dbReference type="HOGENOM" id="CLU_010194_1_2_1"/>
<evidence type="ECO:0000256" key="12">
    <source>
        <dbReference type="ARBA" id="ARBA00038622"/>
    </source>
</evidence>
<keyword evidence="8" id="KW-0443">Lipid metabolism</keyword>
<dbReference type="AlphaFoldDB" id="H2Y7U1"/>
<evidence type="ECO:0000256" key="14">
    <source>
        <dbReference type="ARBA" id="ARBA00041063"/>
    </source>
</evidence>
<evidence type="ECO:0000256" key="6">
    <source>
        <dbReference type="ARBA" id="ARBA00022857"/>
    </source>
</evidence>
<dbReference type="EC" id="1.3.1.38" evidence="13"/>
<evidence type="ECO:0000256" key="1">
    <source>
        <dbReference type="ARBA" id="ARBA00004275"/>
    </source>
</evidence>
<keyword evidence="7" id="KW-0560">Oxidoreductase</keyword>
<keyword evidence="5" id="KW-0276">Fatty acid metabolism</keyword>
<dbReference type="GO" id="GO:0006633">
    <property type="term" value="P:fatty acid biosynthetic process"/>
    <property type="evidence" value="ECO:0007669"/>
    <property type="project" value="UniProtKB-KW"/>
</dbReference>
<comment type="catalytic activity">
    <reaction evidence="20">
        <text>(2E)-octenoyl-CoA + NADPH + H(+) = octanoyl-CoA + NADP(+)</text>
        <dbReference type="Rhea" id="RHEA:44952"/>
        <dbReference type="ChEBI" id="CHEBI:15378"/>
        <dbReference type="ChEBI" id="CHEBI:57386"/>
        <dbReference type="ChEBI" id="CHEBI:57783"/>
        <dbReference type="ChEBI" id="CHEBI:58349"/>
        <dbReference type="ChEBI" id="CHEBI:62242"/>
    </reaction>
    <physiologicalReaction direction="left-to-right" evidence="20">
        <dbReference type="Rhea" id="RHEA:44953"/>
    </physiologicalReaction>
</comment>
<keyword evidence="4" id="KW-0597">Phosphoprotein</keyword>
<comment type="catalytic activity">
    <reaction evidence="19">
        <text>(2E)-decenoyl-CoA + NADPH + H(+) = decanoyl-CoA + NADP(+)</text>
        <dbReference type="Rhea" id="RHEA:44960"/>
        <dbReference type="ChEBI" id="CHEBI:15378"/>
        <dbReference type="ChEBI" id="CHEBI:57783"/>
        <dbReference type="ChEBI" id="CHEBI:58349"/>
        <dbReference type="ChEBI" id="CHEBI:61406"/>
        <dbReference type="ChEBI" id="CHEBI:61430"/>
    </reaction>
    <physiologicalReaction direction="left-to-right" evidence="19">
        <dbReference type="Rhea" id="RHEA:44961"/>
    </physiologicalReaction>
</comment>
<comment type="catalytic activity">
    <reaction evidence="16">
        <text>(2E)-tetradecenoyl-CoA + NADPH + H(+) = tetradecanoyl-CoA + NADP(+)</text>
        <dbReference type="Rhea" id="RHEA:44968"/>
        <dbReference type="ChEBI" id="CHEBI:15378"/>
        <dbReference type="ChEBI" id="CHEBI:57385"/>
        <dbReference type="ChEBI" id="CHEBI:57783"/>
        <dbReference type="ChEBI" id="CHEBI:58349"/>
        <dbReference type="ChEBI" id="CHEBI:61405"/>
    </reaction>
    <physiologicalReaction direction="left-to-right" evidence="16">
        <dbReference type="Rhea" id="RHEA:44969"/>
    </physiologicalReaction>
</comment>
<evidence type="ECO:0000256" key="2">
    <source>
        <dbReference type="ARBA" id="ARBA00005189"/>
    </source>
</evidence>
<dbReference type="InParanoid" id="H2Y7U1"/>
<dbReference type="FunFam" id="3.40.50.720:FF:000335">
    <property type="entry name" value="Peroxisomal trans-2-enoyl-CoA reductase"/>
    <property type="match status" value="1"/>
</dbReference>
<reference evidence="21" key="3">
    <citation type="submission" date="2025-09" db="UniProtKB">
        <authorList>
            <consortium name="Ensembl"/>
        </authorList>
    </citation>
    <scope>IDENTIFICATION</scope>
</reference>
<dbReference type="Proteomes" id="UP000007875">
    <property type="component" value="Unassembled WGS sequence"/>
</dbReference>
<reference evidence="22" key="1">
    <citation type="submission" date="2003-08" db="EMBL/GenBank/DDBJ databases">
        <authorList>
            <person name="Birren B."/>
            <person name="Nusbaum C."/>
            <person name="Abebe A."/>
            <person name="Abouelleil A."/>
            <person name="Adekoya E."/>
            <person name="Ait-zahra M."/>
            <person name="Allen N."/>
            <person name="Allen T."/>
            <person name="An P."/>
            <person name="Anderson M."/>
            <person name="Anderson S."/>
            <person name="Arachchi H."/>
            <person name="Armbruster J."/>
            <person name="Bachantsang P."/>
            <person name="Baldwin J."/>
            <person name="Barry A."/>
            <person name="Bayul T."/>
            <person name="Blitshsteyn B."/>
            <person name="Bloom T."/>
            <person name="Blye J."/>
            <person name="Boguslavskiy L."/>
            <person name="Borowsky M."/>
            <person name="Boukhgalter B."/>
            <person name="Brunache A."/>
            <person name="Butler J."/>
            <person name="Calixte N."/>
            <person name="Calvo S."/>
            <person name="Camarata J."/>
            <person name="Campo K."/>
            <person name="Chang J."/>
            <person name="Cheshatsang Y."/>
            <person name="Citroen M."/>
            <person name="Collymore A."/>
            <person name="Considine T."/>
            <person name="Cook A."/>
            <person name="Cooke P."/>
            <person name="Corum B."/>
            <person name="Cuomo C."/>
            <person name="David R."/>
            <person name="Dawoe T."/>
            <person name="Degray S."/>
            <person name="Dodge S."/>
            <person name="Dooley K."/>
            <person name="Dorje P."/>
            <person name="Dorjee K."/>
            <person name="Dorris L."/>
            <person name="Duffey N."/>
            <person name="Dupes A."/>
            <person name="Elkins T."/>
            <person name="Engels R."/>
            <person name="Erickson J."/>
            <person name="Farina A."/>
            <person name="Faro S."/>
            <person name="Ferreira P."/>
            <person name="Fischer H."/>
            <person name="Fitzgerald M."/>
            <person name="Foley K."/>
            <person name="Gage D."/>
            <person name="Galagan J."/>
            <person name="Gearin G."/>
            <person name="Gnerre S."/>
            <person name="Gnirke A."/>
            <person name="Goyette A."/>
            <person name="Graham J."/>
            <person name="Grandbois E."/>
            <person name="Gyaltsen K."/>
            <person name="Hafez N."/>
            <person name="Hagopian D."/>
            <person name="Hagos B."/>
            <person name="Hall J."/>
            <person name="Hatcher B."/>
            <person name="Heller A."/>
            <person name="Higgins H."/>
            <person name="Honan T."/>
            <person name="Horn A."/>
            <person name="Houde N."/>
            <person name="Hughes L."/>
            <person name="Hulme W."/>
            <person name="Husby E."/>
            <person name="Iliev I."/>
            <person name="Jaffe D."/>
            <person name="Jones C."/>
            <person name="Kamal M."/>
            <person name="Kamat A."/>
            <person name="Kamvysselis M."/>
            <person name="Karlsson E."/>
            <person name="Kells C."/>
            <person name="Kieu A."/>
            <person name="Kisner P."/>
            <person name="Kodira C."/>
            <person name="Kulbokas E."/>
            <person name="Labutti K."/>
            <person name="Lama D."/>
            <person name="Landers T."/>
            <person name="Leger J."/>
            <person name="Levine S."/>
            <person name="Lewis D."/>
            <person name="Lewis T."/>
            <person name="Lindblad-toh K."/>
            <person name="Liu X."/>
            <person name="Lokyitsang T."/>
            <person name="Lokyitsang Y."/>
            <person name="Lucien O."/>
            <person name="Lui A."/>
            <person name="Ma L.J."/>
            <person name="Mabbitt R."/>
            <person name="Macdonald J."/>
            <person name="Maclean C."/>
            <person name="Major J."/>
            <person name="Manning J."/>
            <person name="Marabella R."/>
            <person name="Maru K."/>
            <person name="Matthews C."/>
            <person name="Mauceli E."/>
            <person name="Mccarthy M."/>
            <person name="Mcdonough S."/>
            <person name="Mcghee T."/>
            <person name="Meldrim J."/>
            <person name="Meneus L."/>
            <person name="Mesirov J."/>
            <person name="Mihalev A."/>
            <person name="Mihova T."/>
            <person name="Mikkelsen T."/>
            <person name="Mlenga V."/>
            <person name="Moru K."/>
            <person name="Mozes J."/>
            <person name="Mulrain L."/>
            <person name="Munson G."/>
            <person name="Naylor J."/>
            <person name="Newes C."/>
            <person name="Nguyen C."/>
            <person name="Nguyen N."/>
            <person name="Nguyen T."/>
            <person name="Nicol R."/>
            <person name="Nielsen C."/>
            <person name="Nizzari M."/>
            <person name="Norbu C."/>
            <person name="Norbu N."/>
            <person name="O'donnell P."/>
            <person name="Okoawo O."/>
            <person name="O'leary S."/>
            <person name="Omotosho B."/>
            <person name="O'neill K."/>
            <person name="Osman S."/>
            <person name="Parker S."/>
            <person name="Perrin D."/>
            <person name="Phunkhang P."/>
            <person name="Piqani B."/>
            <person name="Purcell S."/>
            <person name="Rachupka T."/>
            <person name="Ramasamy U."/>
            <person name="Rameau R."/>
            <person name="Ray V."/>
            <person name="Raymond C."/>
            <person name="Retta R."/>
            <person name="Richardson S."/>
            <person name="Rise C."/>
            <person name="Rodriguez J."/>
            <person name="Rogers J."/>
            <person name="Rogov P."/>
            <person name="Rutman M."/>
            <person name="Schupbach R."/>
            <person name="Seaman C."/>
            <person name="Settipalli S."/>
            <person name="Sharpe T."/>
            <person name="Sheridan J."/>
            <person name="Sherpa N."/>
            <person name="Shi J."/>
            <person name="Smirnov S."/>
            <person name="Smith C."/>
            <person name="Sougnez C."/>
            <person name="Spencer B."/>
            <person name="Stalker J."/>
            <person name="Stange-thomann N."/>
            <person name="Stavropoulos S."/>
            <person name="Stetson K."/>
            <person name="Stone C."/>
            <person name="Stone S."/>
            <person name="Stubbs M."/>
            <person name="Talamas J."/>
            <person name="Tchuinga P."/>
            <person name="Tenzing P."/>
            <person name="Tesfaye S."/>
            <person name="Theodore J."/>
            <person name="Thoulutsang Y."/>
            <person name="Topham K."/>
            <person name="Towey S."/>
            <person name="Tsamla T."/>
            <person name="Tsomo N."/>
            <person name="Vallee D."/>
            <person name="Vassiliev H."/>
            <person name="Venkataraman V."/>
            <person name="Vinson J."/>
            <person name="Vo A."/>
            <person name="Wade C."/>
            <person name="Wang S."/>
            <person name="Wangchuk T."/>
            <person name="Wangdi T."/>
            <person name="Whittaker C."/>
            <person name="Wilkinson J."/>
            <person name="Wu Y."/>
            <person name="Wyman D."/>
            <person name="Yadav S."/>
            <person name="Yang S."/>
            <person name="Yang X."/>
            <person name="Yeager S."/>
            <person name="Yee E."/>
            <person name="Young G."/>
            <person name="Zainoun J."/>
            <person name="Zembeck L."/>
            <person name="Zimmer A."/>
            <person name="Zody M."/>
            <person name="Lander E."/>
        </authorList>
    </citation>
    <scope>NUCLEOTIDE SEQUENCE [LARGE SCALE GENOMIC DNA]</scope>
</reference>
<dbReference type="PRINTS" id="PR00080">
    <property type="entry name" value="SDRFAMILY"/>
</dbReference>
<reference evidence="21" key="2">
    <citation type="submission" date="2025-08" db="UniProtKB">
        <authorList>
            <consortium name="Ensembl"/>
        </authorList>
    </citation>
    <scope>IDENTIFICATION</scope>
</reference>
<dbReference type="PRINTS" id="PR00081">
    <property type="entry name" value="GDHRDH"/>
</dbReference>
<evidence type="ECO:0000256" key="11">
    <source>
        <dbReference type="ARBA" id="ARBA00037124"/>
    </source>
</evidence>
<keyword evidence="9" id="KW-0576">Peroxisome</keyword>
<dbReference type="SUPFAM" id="SSF51735">
    <property type="entry name" value="NAD(P)-binding Rossmann-fold domains"/>
    <property type="match status" value="1"/>
</dbReference>
<comment type="subunit">
    <text evidence="12">Interacts with PEX5, probably required to target it into peroxisomes.</text>
</comment>
<keyword evidence="22" id="KW-1185">Reference proteome</keyword>